<dbReference type="PATRIC" id="fig|1550241.5.peg.608"/>
<dbReference type="AlphaFoldDB" id="A0A0F7FI35"/>
<reference evidence="1 2" key="1">
    <citation type="journal article" date="2015" name="Stand. Genomic Sci.">
        <title>Complete genome sequence of and proposal of Thermofilum uzonense sp. nov. a novel hyperthermophilic crenarchaeon and emended description of the genus Thermofilum.</title>
        <authorList>
            <person name="Toshchakov S.V."/>
            <person name="Korzhenkov A.A."/>
            <person name="Samarov N.I."/>
            <person name="Mazunin I.O."/>
            <person name="Mozhey O.I."/>
            <person name="Shmyr I.S."/>
            <person name="Derbikova K.S."/>
            <person name="Taranov E.A."/>
            <person name="Dominova I.N."/>
            <person name="Bonch-Osmolovskaya E.A."/>
            <person name="Patrushev M.V."/>
            <person name="Podosokorskaya O.A."/>
            <person name="Kublanov I.V."/>
        </authorList>
    </citation>
    <scope>NUCLEOTIDE SEQUENCE [LARGE SCALE GENOMIC DNA]</scope>
    <source>
        <strain evidence="1 2">1807-2</strain>
    </source>
</reference>
<dbReference type="EMBL" id="CP009961">
    <property type="protein sequence ID" value="AKG38432.1"/>
    <property type="molecule type" value="Genomic_DNA"/>
</dbReference>
<dbReference type="KEGG" id="thf:MA03_02895"/>
<organism evidence="1 2">
    <name type="scientific">Infirmifilum uzonense</name>
    <dbReference type="NCBI Taxonomy" id="1550241"/>
    <lineage>
        <taxon>Archaea</taxon>
        <taxon>Thermoproteota</taxon>
        <taxon>Thermoprotei</taxon>
        <taxon>Thermofilales</taxon>
        <taxon>Thermofilaceae</taxon>
        <taxon>Infirmifilum</taxon>
    </lineage>
</organism>
<keyword evidence="2" id="KW-1185">Reference proteome</keyword>
<sequence>MKARRRRWWVLLLRPVFPPTPSIVVSWFWEGYLALFEKSPDAMLEEEKAGLLNTIFSGNDFKSIKSFCSEKGFTGFLKCLLDASEDQDADIYTRLDLERRVQLYGEKGFVESPIGEVKKKGLSLQIMKVDRYQNISSLELGTLGDQITPYADTRAALLFLLGILSSFSTRVGMDHYFVLSTPSAYGHAEQNPTEYMGFKNVVIRELKEAMDEIGGWMDEYVYLRIIFNSELVRLAKERRGSLKVGSVRFRILRITKEGQTHKVYMDFPLEINLQSKLYENDTLVEEVRESLRSLSCYLSRFMRRNDSKGEGYHAYNAVKKLYMYAETQNPVFWSEYNREISAIRDIVSRDEKILRACKYEFPRLIRVVKEKK</sequence>
<evidence type="ECO:0000313" key="1">
    <source>
        <dbReference type="EMBL" id="AKG38432.1"/>
    </source>
</evidence>
<proteinExistence type="predicted"/>
<dbReference type="HOGENOM" id="CLU_743186_0_0_2"/>
<evidence type="ECO:0000313" key="2">
    <source>
        <dbReference type="Proteomes" id="UP000067434"/>
    </source>
</evidence>
<name>A0A0F7FI35_9CREN</name>
<gene>
    <name evidence="1" type="ORF">MA03_02895</name>
</gene>
<protein>
    <submittedName>
        <fullName evidence="1">Uncharacterized protein</fullName>
    </submittedName>
</protein>
<dbReference type="Proteomes" id="UP000067434">
    <property type="component" value="Chromosome"/>
</dbReference>
<accession>A0A0F7FI35</accession>
<dbReference type="STRING" id="1550241.MA03_02895"/>